<dbReference type="Proteomes" id="UP000279236">
    <property type="component" value="Unassembled WGS sequence"/>
</dbReference>
<dbReference type="AlphaFoldDB" id="A0A427XH68"/>
<evidence type="ECO:0000313" key="2">
    <source>
        <dbReference type="Proteomes" id="UP000279236"/>
    </source>
</evidence>
<sequence length="169" mass="18590">MVARKLRVAWIELSSRDLQSQPCRSEGKRVDLVAAPDQLPFDAFEGDVGGGRAGYGVGHIANHVELLVDFVQLGSFAEEQESMVDKRGFHLGKIVFDDLAHVGAPFGDQDGVLDRIQDAAHDFPGASHKPGGASYKPRARHRVDVWLEALHYTHQLRGQLNPDNLELTS</sequence>
<name>A0A427XH68_9TREE</name>
<gene>
    <name evidence="1" type="ORF">EHS24_002509</name>
</gene>
<protein>
    <submittedName>
        <fullName evidence="1">Uncharacterized protein</fullName>
    </submittedName>
</protein>
<dbReference type="EMBL" id="RSCE01000013">
    <property type="protein sequence ID" value="RSH78054.1"/>
    <property type="molecule type" value="Genomic_DNA"/>
</dbReference>
<dbReference type="RefSeq" id="XP_028473201.1">
    <property type="nucleotide sequence ID" value="XM_028618245.1"/>
</dbReference>
<accession>A0A427XH68</accession>
<comment type="caution">
    <text evidence="1">The sequence shown here is derived from an EMBL/GenBank/DDBJ whole genome shotgun (WGS) entry which is preliminary data.</text>
</comment>
<organism evidence="1 2">
    <name type="scientific">Apiotrichum porosum</name>
    <dbReference type="NCBI Taxonomy" id="105984"/>
    <lineage>
        <taxon>Eukaryota</taxon>
        <taxon>Fungi</taxon>
        <taxon>Dikarya</taxon>
        <taxon>Basidiomycota</taxon>
        <taxon>Agaricomycotina</taxon>
        <taxon>Tremellomycetes</taxon>
        <taxon>Trichosporonales</taxon>
        <taxon>Trichosporonaceae</taxon>
        <taxon>Apiotrichum</taxon>
    </lineage>
</organism>
<keyword evidence="2" id="KW-1185">Reference proteome</keyword>
<evidence type="ECO:0000313" key="1">
    <source>
        <dbReference type="EMBL" id="RSH78054.1"/>
    </source>
</evidence>
<reference evidence="1 2" key="1">
    <citation type="submission" date="2018-11" db="EMBL/GenBank/DDBJ databases">
        <title>Genome sequence of Apiotrichum porosum DSM 27194.</title>
        <authorList>
            <person name="Aliyu H."/>
            <person name="Gorte O."/>
            <person name="Ochsenreither K."/>
        </authorList>
    </citation>
    <scope>NUCLEOTIDE SEQUENCE [LARGE SCALE GENOMIC DNA]</scope>
    <source>
        <strain evidence="1 2">DSM 27194</strain>
    </source>
</reference>
<proteinExistence type="predicted"/>
<dbReference type="GeneID" id="39587052"/>